<dbReference type="GO" id="GO:0005737">
    <property type="term" value="C:cytoplasm"/>
    <property type="evidence" value="ECO:0007669"/>
    <property type="project" value="TreeGrafter"/>
</dbReference>
<evidence type="ECO:0000256" key="4">
    <source>
        <dbReference type="ARBA" id="ARBA00005517"/>
    </source>
</evidence>
<evidence type="ECO:0000256" key="1">
    <source>
        <dbReference type="ARBA" id="ARBA00001933"/>
    </source>
</evidence>
<keyword evidence="8" id="KW-0791">Threonine biosynthesis</keyword>
<dbReference type="SUPFAM" id="SSF53686">
    <property type="entry name" value="Tryptophan synthase beta subunit-like PLP-dependent enzymes"/>
    <property type="match status" value="1"/>
</dbReference>
<dbReference type="EMBL" id="NGKB01000001">
    <property type="protein sequence ID" value="RSU16811.1"/>
    <property type="molecule type" value="Genomic_DNA"/>
</dbReference>
<dbReference type="Gene3D" id="3.40.50.1100">
    <property type="match status" value="2"/>
</dbReference>
<feature type="domain" description="Tryptophan synthase beta chain-like PALP" evidence="13">
    <location>
        <begin position="100"/>
        <end position="338"/>
    </location>
</feature>
<keyword evidence="16" id="KW-1185">Reference proteome</keyword>
<dbReference type="GO" id="GO:0004795">
    <property type="term" value="F:threonine synthase activity"/>
    <property type="evidence" value="ECO:0007669"/>
    <property type="project" value="UniProtKB-UniRule"/>
</dbReference>
<evidence type="ECO:0000259" key="14">
    <source>
        <dbReference type="Pfam" id="PF14821"/>
    </source>
</evidence>
<keyword evidence="7" id="KW-0028">Amino-acid biosynthesis</keyword>
<dbReference type="RefSeq" id="WP_126791005.1">
    <property type="nucleotide sequence ID" value="NZ_CP060720.1"/>
</dbReference>
<dbReference type="GeneID" id="95579833"/>
<dbReference type="Proteomes" id="UP000288028">
    <property type="component" value="Unassembled WGS sequence"/>
</dbReference>
<evidence type="ECO:0000259" key="13">
    <source>
        <dbReference type="Pfam" id="PF00291"/>
    </source>
</evidence>
<comment type="pathway">
    <text evidence="3">Amino-acid biosynthesis; L-threonine biosynthesis; L-threonine from L-aspartate: step 5/5.</text>
</comment>
<evidence type="ECO:0000256" key="8">
    <source>
        <dbReference type="ARBA" id="ARBA00022697"/>
    </source>
</evidence>
<proteinExistence type="inferred from homology"/>
<dbReference type="Gene3D" id="3.90.1380.10">
    <property type="entry name" value="Threonine synthase, N-terminal domain"/>
    <property type="match status" value="1"/>
</dbReference>
<evidence type="ECO:0000256" key="3">
    <source>
        <dbReference type="ARBA" id="ARBA00004979"/>
    </source>
</evidence>
<gene>
    <name evidence="15" type="ORF">CBF28_01085</name>
</gene>
<evidence type="ECO:0000256" key="12">
    <source>
        <dbReference type="PIRSR" id="PIRSR604450-51"/>
    </source>
</evidence>
<evidence type="ECO:0000313" key="15">
    <source>
        <dbReference type="EMBL" id="RSU16811.1"/>
    </source>
</evidence>
<keyword evidence="9 12" id="KW-0663">Pyridoxal phosphate</keyword>
<dbReference type="InterPro" id="IPR029144">
    <property type="entry name" value="Thr_synth_N"/>
</dbReference>
<dbReference type="InterPro" id="IPR037158">
    <property type="entry name" value="Thr_synth_N_sf"/>
</dbReference>
<evidence type="ECO:0000256" key="5">
    <source>
        <dbReference type="ARBA" id="ARBA00013028"/>
    </source>
</evidence>
<dbReference type="InterPro" id="IPR004450">
    <property type="entry name" value="Thr_synthase-like"/>
</dbReference>
<evidence type="ECO:0000256" key="9">
    <source>
        <dbReference type="ARBA" id="ARBA00022898"/>
    </source>
</evidence>
<dbReference type="GO" id="GO:0030170">
    <property type="term" value="F:pyridoxal phosphate binding"/>
    <property type="evidence" value="ECO:0007669"/>
    <property type="project" value="InterPro"/>
</dbReference>
<dbReference type="Pfam" id="PF14821">
    <property type="entry name" value="Thr_synth_N"/>
    <property type="match status" value="1"/>
</dbReference>
<dbReference type="Pfam" id="PF00291">
    <property type="entry name" value="PALP"/>
    <property type="match status" value="1"/>
</dbReference>
<comment type="caution">
    <text evidence="15">The sequence shown here is derived from an EMBL/GenBank/DDBJ whole genome shotgun (WGS) entry which is preliminary data.</text>
</comment>
<dbReference type="InterPro" id="IPR001926">
    <property type="entry name" value="TrpB-like_PALP"/>
</dbReference>
<comment type="function">
    <text evidence="2">Catalyzes the gamma-elimination of phosphate from L-phosphohomoserine and the beta-addition of water to produce L-threonine.</text>
</comment>
<dbReference type="NCBIfam" id="TIGR00260">
    <property type="entry name" value="thrC"/>
    <property type="match status" value="1"/>
</dbReference>
<evidence type="ECO:0000256" key="10">
    <source>
        <dbReference type="ARBA" id="ARBA00049144"/>
    </source>
</evidence>
<accession>A0A430B909</accession>
<dbReference type="CDD" id="cd01560">
    <property type="entry name" value="Thr-synth_2"/>
    <property type="match status" value="1"/>
</dbReference>
<dbReference type="EC" id="4.2.3.1" evidence="5 11"/>
<dbReference type="GO" id="GO:0009088">
    <property type="term" value="P:threonine biosynthetic process"/>
    <property type="evidence" value="ECO:0007669"/>
    <property type="project" value="UniProtKB-UniRule"/>
</dbReference>
<organism evidence="15 16">
    <name type="scientific">Vagococcus carniphilus</name>
    <dbReference type="NCBI Taxonomy" id="218144"/>
    <lineage>
        <taxon>Bacteria</taxon>
        <taxon>Bacillati</taxon>
        <taxon>Bacillota</taxon>
        <taxon>Bacilli</taxon>
        <taxon>Lactobacillales</taxon>
        <taxon>Enterococcaceae</taxon>
        <taxon>Vagococcus</taxon>
    </lineage>
</organism>
<comment type="catalytic activity">
    <reaction evidence="10">
        <text>O-phospho-L-homoserine + H2O = L-threonine + phosphate</text>
        <dbReference type="Rhea" id="RHEA:10840"/>
        <dbReference type="ChEBI" id="CHEBI:15377"/>
        <dbReference type="ChEBI" id="CHEBI:43474"/>
        <dbReference type="ChEBI" id="CHEBI:57590"/>
        <dbReference type="ChEBI" id="CHEBI:57926"/>
        <dbReference type="EC" id="4.2.3.1"/>
    </reaction>
</comment>
<feature type="modified residue" description="N6-(pyridoxal phosphate)lysine" evidence="12">
    <location>
        <position position="110"/>
    </location>
</feature>
<dbReference type="OrthoDB" id="9763107at2"/>
<evidence type="ECO:0000256" key="6">
    <source>
        <dbReference type="ARBA" id="ARBA00018679"/>
    </source>
</evidence>
<sequence length="486" mass="55416">MMYQSTRDKNERVTASKAILNGLASKGGLYIPEKFPTILITEETFLQQTYQELAYKIMQPLLADFSEEELKKCISEAYNDKFTDKKIAPLNKQGADYYLELFHGPTLAFKDMALSILPYLMTTALKKQEVDQEIVILTATSGDTGKAAMEGFSNVKGTKIIVFYPKDGVSDIQEKQMLTQRGDNTFVVGIDGNFDDAQTSVKQMFEDQELEELLNQHHMQFSSANSINIGRLVPQIVYYFYGYQQLVKRGEIELGEKINVSVPTGNFGNILASYYAKKMGLPINRLICASNRNKVLTDFFNTGSYLKNRDFFVTNSPSMDILVSSNLERLLFEVVDKDNSRLNNLMYDLKQQGNYHLLEIEKNKLEDFYAGFAEEEEIEEVIQQVFMESSYVIDPHTAVAKKVADDYRKMEKEPLKMMIVSTASPYKFPACFIGPNHEGKEVAVLHEKTQLPIPKVIEELDKLPIRHETNIKTRDMKQTVLSLLNL</sequence>
<evidence type="ECO:0000256" key="2">
    <source>
        <dbReference type="ARBA" id="ARBA00003648"/>
    </source>
</evidence>
<evidence type="ECO:0000256" key="7">
    <source>
        <dbReference type="ARBA" id="ARBA00022605"/>
    </source>
</evidence>
<dbReference type="PROSITE" id="PS00165">
    <property type="entry name" value="DEHYDRATASE_SER_THR"/>
    <property type="match status" value="1"/>
</dbReference>
<dbReference type="PANTHER" id="PTHR43515:SF1">
    <property type="entry name" value="THREONINE SYNTHASE-LIKE 1"/>
    <property type="match status" value="1"/>
</dbReference>
<comment type="similarity">
    <text evidence="4">Belongs to the threonine synthase family.</text>
</comment>
<dbReference type="UniPathway" id="UPA00050">
    <property type="reaction ID" value="UER00065"/>
</dbReference>
<dbReference type="PANTHER" id="PTHR43515">
    <property type="entry name" value="THREONINE SYNTHASE-LIKE 1"/>
    <property type="match status" value="1"/>
</dbReference>
<evidence type="ECO:0000256" key="11">
    <source>
        <dbReference type="NCBIfam" id="TIGR00260"/>
    </source>
</evidence>
<feature type="domain" description="Threonine synthase N-terminal" evidence="14">
    <location>
        <begin position="3"/>
        <end position="78"/>
    </location>
</feature>
<name>A0A430B909_9ENTE</name>
<dbReference type="AlphaFoldDB" id="A0A430B909"/>
<comment type="cofactor">
    <cofactor evidence="1 12">
        <name>pyridoxal 5'-phosphate</name>
        <dbReference type="ChEBI" id="CHEBI:597326"/>
    </cofactor>
</comment>
<dbReference type="InterPro" id="IPR000634">
    <property type="entry name" value="Ser/Thr_deHydtase_PyrdxlP-BS"/>
</dbReference>
<evidence type="ECO:0000313" key="16">
    <source>
        <dbReference type="Proteomes" id="UP000288028"/>
    </source>
</evidence>
<reference evidence="15 16" key="1">
    <citation type="submission" date="2017-05" db="EMBL/GenBank/DDBJ databases">
        <title>Vagococcus spp. assemblies.</title>
        <authorList>
            <person name="Gulvik C.A."/>
        </authorList>
    </citation>
    <scope>NUCLEOTIDE SEQUENCE [LARGE SCALE GENOMIC DNA]</scope>
    <source>
        <strain evidence="15 16">SS1714</strain>
    </source>
</reference>
<dbReference type="InterPro" id="IPR036052">
    <property type="entry name" value="TrpB-like_PALP_sf"/>
</dbReference>
<protein>
    <recommendedName>
        <fullName evidence="6 11">Threonine synthase</fullName>
        <ecNumber evidence="5 11">4.2.3.1</ecNumber>
    </recommendedName>
</protein>